<dbReference type="SUPFAM" id="SSF51905">
    <property type="entry name" value="FAD/NAD(P)-binding domain"/>
    <property type="match status" value="1"/>
</dbReference>
<evidence type="ECO:0000256" key="1">
    <source>
        <dbReference type="ARBA" id="ARBA00001974"/>
    </source>
</evidence>
<evidence type="ECO:0000256" key="3">
    <source>
        <dbReference type="ARBA" id="ARBA00022827"/>
    </source>
</evidence>
<feature type="domain" description="FAD-binding" evidence="4">
    <location>
        <begin position="6"/>
        <end position="369"/>
    </location>
</feature>
<dbReference type="PRINTS" id="PR00420">
    <property type="entry name" value="RNGMNOXGNASE"/>
</dbReference>
<evidence type="ECO:0000259" key="4">
    <source>
        <dbReference type="Pfam" id="PF01494"/>
    </source>
</evidence>
<dbReference type="Proteomes" id="UP001589789">
    <property type="component" value="Unassembled WGS sequence"/>
</dbReference>
<dbReference type="Pfam" id="PF21274">
    <property type="entry name" value="Rng_hyd_C"/>
    <property type="match status" value="1"/>
</dbReference>
<keyword evidence="3" id="KW-0274">FAD</keyword>
<protein>
    <submittedName>
        <fullName evidence="5">FAD-dependent oxidoreductase</fullName>
    </submittedName>
</protein>
<comment type="cofactor">
    <cofactor evidence="1">
        <name>FAD</name>
        <dbReference type="ChEBI" id="CHEBI:57692"/>
    </cofactor>
</comment>
<evidence type="ECO:0000256" key="2">
    <source>
        <dbReference type="ARBA" id="ARBA00022630"/>
    </source>
</evidence>
<dbReference type="Gene3D" id="3.40.30.120">
    <property type="match status" value="1"/>
</dbReference>
<name>A0ABV6IR37_9PROT</name>
<dbReference type="NCBIfam" id="NF004780">
    <property type="entry name" value="PRK06126.1"/>
    <property type="match status" value="1"/>
</dbReference>
<dbReference type="Gene3D" id="3.50.50.60">
    <property type="entry name" value="FAD/NAD(P)-binding domain"/>
    <property type="match status" value="1"/>
</dbReference>
<proteinExistence type="predicted"/>
<sequence length="561" mass="61138">MTETIETDVLIIGAGPVGLTLAMDLAWRGINVTVAELRAEGEPPSVKCNHVSARSMEIFRRLGVAAALRDAGLPADYPNDISYRITATGEELSRIPIPCRADRYTATEGPDTHWPTPEPPHRINQIFLEPILFRHATAMPGLRVLNRVRVLGFEQSEVGVSAAAERLEDGSRLRIACAYLVGCDGGASPTRKAIGATFQGDPVVQRVQSTFIRAPDLLSRMPARPAWATFSLNPRRSGNMYAIDGRETWLIHNYLRPDETDFEAVDRDRCIRLILGVGEDFRYDVISKEDWIGRRLVADRFRDRRVFLCGDASHIWVPMAGYGMNAGIADAMNLSWLLAGALSGWAAPAILDAYEAERLPITDQVSRFAMAHSQALSSQRSGVPDNIEAPDAEGEAARRRLGREAYDLNVNQYCCGGLNFGYFYDHSPIIAYDGEAAPGYTMAGFTPSTVPGCRTPHVWLADGVSLYDRLGPGFTLLRTDPAIDVSPLVDAAARRGLPLAVLDLPDAPAPYARGLVLSRPDQHVAWRGERLPADPLALVDLLRGAAPDAEAPRPVPAMAGA</sequence>
<evidence type="ECO:0000313" key="6">
    <source>
        <dbReference type="Proteomes" id="UP001589789"/>
    </source>
</evidence>
<evidence type="ECO:0000313" key="5">
    <source>
        <dbReference type="EMBL" id="MFC0386073.1"/>
    </source>
</evidence>
<accession>A0ABV6IR37</accession>
<gene>
    <name evidence="5" type="ORF">ACFFIC_11035</name>
</gene>
<dbReference type="PANTHER" id="PTHR43004:SF19">
    <property type="entry name" value="BINDING MONOOXYGENASE, PUTATIVE (JCVI)-RELATED"/>
    <property type="match status" value="1"/>
</dbReference>
<dbReference type="InterPro" id="IPR050641">
    <property type="entry name" value="RIFMO-like"/>
</dbReference>
<dbReference type="PANTHER" id="PTHR43004">
    <property type="entry name" value="TRK SYSTEM POTASSIUM UPTAKE PROTEIN"/>
    <property type="match status" value="1"/>
</dbReference>
<comment type="caution">
    <text evidence="5">The sequence shown here is derived from an EMBL/GenBank/DDBJ whole genome shotgun (WGS) entry which is preliminary data.</text>
</comment>
<keyword evidence="2" id="KW-0285">Flavoprotein</keyword>
<dbReference type="Gene3D" id="3.30.9.10">
    <property type="entry name" value="D-Amino Acid Oxidase, subunit A, domain 2"/>
    <property type="match status" value="1"/>
</dbReference>
<organism evidence="5 6">
    <name type="scientific">Muricoccus vinaceus</name>
    <dbReference type="NCBI Taxonomy" id="424704"/>
    <lineage>
        <taxon>Bacteria</taxon>
        <taxon>Pseudomonadati</taxon>
        <taxon>Pseudomonadota</taxon>
        <taxon>Alphaproteobacteria</taxon>
        <taxon>Acetobacterales</taxon>
        <taxon>Roseomonadaceae</taxon>
        <taxon>Muricoccus</taxon>
    </lineage>
</organism>
<dbReference type="EMBL" id="JBHLVZ010000023">
    <property type="protein sequence ID" value="MFC0386073.1"/>
    <property type="molecule type" value="Genomic_DNA"/>
</dbReference>
<keyword evidence="6" id="KW-1185">Reference proteome</keyword>
<dbReference type="Pfam" id="PF01494">
    <property type="entry name" value="FAD_binding_3"/>
    <property type="match status" value="1"/>
</dbReference>
<dbReference type="RefSeq" id="WP_377050217.1">
    <property type="nucleotide sequence ID" value="NZ_JBHLVZ010000023.1"/>
</dbReference>
<dbReference type="InterPro" id="IPR036188">
    <property type="entry name" value="FAD/NAD-bd_sf"/>
</dbReference>
<dbReference type="InterPro" id="IPR002938">
    <property type="entry name" value="FAD-bd"/>
</dbReference>
<reference evidence="5 6" key="1">
    <citation type="submission" date="2024-09" db="EMBL/GenBank/DDBJ databases">
        <authorList>
            <person name="Sun Q."/>
            <person name="Mori K."/>
        </authorList>
    </citation>
    <scope>NUCLEOTIDE SEQUENCE [LARGE SCALE GENOMIC DNA]</scope>
    <source>
        <strain evidence="5 6">CCM 7468</strain>
    </source>
</reference>